<gene>
    <name evidence="3" type="ORF">CP968_27860</name>
    <name evidence="2" type="ORF">GCM10010371_61960</name>
</gene>
<feature type="compositionally biased region" description="Basic and acidic residues" evidence="1">
    <location>
        <begin position="1"/>
        <end position="13"/>
    </location>
</feature>
<dbReference type="KEGG" id="ssub:CP968_27860"/>
<dbReference type="EMBL" id="CP023701">
    <property type="protein sequence ID" value="QEU81590.1"/>
    <property type="molecule type" value="Genomic_DNA"/>
</dbReference>
<dbReference type="Proteomes" id="UP000326831">
    <property type="component" value="Chromosome"/>
</dbReference>
<dbReference type="Proteomes" id="UP000634660">
    <property type="component" value="Unassembled WGS sequence"/>
</dbReference>
<evidence type="ECO:0000313" key="3">
    <source>
        <dbReference type="EMBL" id="QEU81590.1"/>
    </source>
</evidence>
<feature type="region of interest" description="Disordered" evidence="1">
    <location>
        <begin position="1"/>
        <end position="24"/>
    </location>
</feature>
<reference evidence="2" key="1">
    <citation type="journal article" date="2014" name="Int. J. Syst. Evol. Microbiol.">
        <title>Complete genome sequence of Corynebacterium casei LMG S-19264T (=DSM 44701T), isolated from a smear-ripened cheese.</title>
        <authorList>
            <consortium name="US DOE Joint Genome Institute (JGI-PGF)"/>
            <person name="Walter F."/>
            <person name="Albersmeier A."/>
            <person name="Kalinowski J."/>
            <person name="Ruckert C."/>
        </authorList>
    </citation>
    <scope>NUCLEOTIDE SEQUENCE</scope>
    <source>
        <strain evidence="2">JCM 4834</strain>
    </source>
</reference>
<evidence type="ECO:0000256" key="1">
    <source>
        <dbReference type="SAM" id="MobiDB-lite"/>
    </source>
</evidence>
<sequence length="199" mass="20855">MGETTDVRGHDVTQFRSASFGSPEEAVKRAISADFGVPETEIHTSDDAPSGLRTLEVRSPDVPPLGAPATVRYRLGYRSQALTRVDVEWTLPQDPTAEEGARLMTAVSELATRLGEDGRPAGRAVAEGAVGDVEAGASVPSVSIRGVAADDTEVALPGVPLRIRSAPADPGGRSTDVAALRGIRLGYRIDAADPDVRMN</sequence>
<name>A0A5P2URS5_9ACTN</name>
<evidence type="ECO:0000313" key="4">
    <source>
        <dbReference type="Proteomes" id="UP000326831"/>
    </source>
</evidence>
<reference evidence="3 4" key="2">
    <citation type="submission" date="2017-09" db="EMBL/GenBank/DDBJ databases">
        <authorList>
            <person name="Lee N."/>
            <person name="Cho B.-K."/>
        </authorList>
    </citation>
    <scope>NUCLEOTIDE SEQUENCE [LARGE SCALE GENOMIC DNA]</scope>
    <source>
        <strain evidence="3 4">ATCC 27467</strain>
    </source>
</reference>
<accession>A0A5P2URS5</accession>
<protein>
    <submittedName>
        <fullName evidence="3">Uncharacterized protein</fullName>
    </submittedName>
</protein>
<dbReference type="OrthoDB" id="7856223at2"/>
<evidence type="ECO:0000313" key="2">
    <source>
        <dbReference type="EMBL" id="GGZ93739.1"/>
    </source>
</evidence>
<proteinExistence type="predicted"/>
<reference evidence="2" key="3">
    <citation type="submission" date="2020-09" db="EMBL/GenBank/DDBJ databases">
        <authorList>
            <person name="Sun Q."/>
            <person name="Ohkuma M."/>
        </authorList>
    </citation>
    <scope>NUCLEOTIDE SEQUENCE</scope>
    <source>
        <strain evidence="2">JCM 4834</strain>
    </source>
</reference>
<organism evidence="3 4">
    <name type="scientific">Streptomyces subrutilus</name>
    <dbReference type="NCBI Taxonomy" id="36818"/>
    <lineage>
        <taxon>Bacteria</taxon>
        <taxon>Bacillati</taxon>
        <taxon>Actinomycetota</taxon>
        <taxon>Actinomycetes</taxon>
        <taxon>Kitasatosporales</taxon>
        <taxon>Streptomycetaceae</taxon>
        <taxon>Streptomyces</taxon>
    </lineage>
</organism>
<dbReference type="RefSeq" id="WP_150520591.1">
    <property type="nucleotide sequence ID" value="NZ_BMVX01000035.1"/>
</dbReference>
<keyword evidence="4" id="KW-1185">Reference proteome</keyword>
<dbReference type="AlphaFoldDB" id="A0A5P2URS5"/>
<dbReference type="EMBL" id="BMVX01000035">
    <property type="protein sequence ID" value="GGZ93739.1"/>
    <property type="molecule type" value="Genomic_DNA"/>
</dbReference>